<accession>A0A812IIG5</accession>
<proteinExistence type="predicted"/>
<name>A0A812IIG5_9DINO</name>
<reference evidence="3" key="1">
    <citation type="submission" date="2021-02" db="EMBL/GenBank/DDBJ databases">
        <authorList>
            <person name="Dougan E. K."/>
            <person name="Rhodes N."/>
            <person name="Thang M."/>
            <person name="Chan C."/>
        </authorList>
    </citation>
    <scope>NUCLEOTIDE SEQUENCE</scope>
</reference>
<feature type="compositionally biased region" description="Polar residues" evidence="2">
    <location>
        <begin position="605"/>
        <end position="626"/>
    </location>
</feature>
<protein>
    <submittedName>
        <fullName evidence="3">Uncharacterized protein</fullName>
    </submittedName>
</protein>
<evidence type="ECO:0000256" key="1">
    <source>
        <dbReference type="SAM" id="Coils"/>
    </source>
</evidence>
<organism evidence="3 4">
    <name type="scientific">Symbiodinium natans</name>
    <dbReference type="NCBI Taxonomy" id="878477"/>
    <lineage>
        <taxon>Eukaryota</taxon>
        <taxon>Sar</taxon>
        <taxon>Alveolata</taxon>
        <taxon>Dinophyceae</taxon>
        <taxon>Suessiales</taxon>
        <taxon>Symbiodiniaceae</taxon>
        <taxon>Symbiodinium</taxon>
    </lineage>
</organism>
<evidence type="ECO:0000313" key="4">
    <source>
        <dbReference type="Proteomes" id="UP000604046"/>
    </source>
</evidence>
<feature type="compositionally biased region" description="Basic and acidic residues" evidence="2">
    <location>
        <begin position="645"/>
        <end position="672"/>
    </location>
</feature>
<comment type="caution">
    <text evidence="3">The sequence shown here is derived from an EMBL/GenBank/DDBJ whole genome shotgun (WGS) entry which is preliminary data.</text>
</comment>
<feature type="non-terminal residue" evidence="3">
    <location>
        <position position="1"/>
    </location>
</feature>
<dbReference type="EMBL" id="CAJNDS010000248">
    <property type="protein sequence ID" value="CAE7034085.1"/>
    <property type="molecule type" value="Genomic_DNA"/>
</dbReference>
<sequence>VLLFRAWLEISAAWRQKRKQKDRFVAASQQEEALTTAVLLRAWQGAARAELCAKREAEIQLLKDKHQEELEQLRETFVGRMRQEKEAQIEARQEVLKKHWAGSQEVLRSNSFQSWRDYTLMSRQQTRLRAAAQQRGEAAAQRLAVSLMQSLLAVTTGAWADYCRHAKAESRQSLAKSMLQRQLAGTREQILSMAFTGWHQHHRISQGQSRRHNSVAEVSLLKITRGLVSDSFAIWKETSRSERLDYLKHELLRTRNSLKLFEKELEEAKQRRREELVSRFMSTSTSMKSQFLKAWRVQVEERLRKAQRSAVALRIAVRGDEALKADVLASWVREVAKGRREKAAQREQQALLRRLAGTLTETRRSTLDAWKSWIQARKIARRRLAQGHARAARRIAENDEPLLMLSFQAFRLVHVERQARLQAQEKCSIYQRRAAARDRASAEKTAMQQDFALLSRSILGWRLLALVAGAVCRERRRLARTAGLGKACAIRLRCRMHELRVMWAWFLTSKLRIWAEKNGVAVGPFLNQELNAFVVKPLQDAPTLPRPSSPKGAVVVQSVSRPQSPENVQVFTSRVEAVEDPEARHPGESEESAAAAAAAAAWYRASSQDAPRSLSPTRLRVTTRSGASLPAERQALASKAATNDGHYRQLLEQHRREIRENREAARRASPER</sequence>
<dbReference type="Proteomes" id="UP000604046">
    <property type="component" value="Unassembled WGS sequence"/>
</dbReference>
<keyword evidence="4" id="KW-1185">Reference proteome</keyword>
<evidence type="ECO:0000256" key="2">
    <source>
        <dbReference type="SAM" id="MobiDB-lite"/>
    </source>
</evidence>
<keyword evidence="1" id="KW-0175">Coiled coil</keyword>
<gene>
    <name evidence="3" type="ORF">SNAT2548_LOCUS4089</name>
</gene>
<feature type="non-terminal residue" evidence="3">
    <location>
        <position position="672"/>
    </location>
</feature>
<feature type="region of interest" description="Disordered" evidence="2">
    <location>
        <begin position="605"/>
        <end position="672"/>
    </location>
</feature>
<dbReference type="OrthoDB" id="429093at2759"/>
<evidence type="ECO:0000313" key="3">
    <source>
        <dbReference type="EMBL" id="CAE7034085.1"/>
    </source>
</evidence>
<feature type="coiled-coil region" evidence="1">
    <location>
        <begin position="251"/>
        <end position="278"/>
    </location>
</feature>
<dbReference type="AlphaFoldDB" id="A0A812IIG5"/>